<gene>
    <name evidence="2" type="ORF">MNBD_GAMMA08-1044</name>
</gene>
<dbReference type="InterPro" id="IPR002559">
    <property type="entry name" value="Transposase_11"/>
</dbReference>
<dbReference type="GO" id="GO:0004803">
    <property type="term" value="F:transposase activity"/>
    <property type="evidence" value="ECO:0007669"/>
    <property type="project" value="InterPro"/>
</dbReference>
<organism evidence="2">
    <name type="scientific">hydrothermal vent metagenome</name>
    <dbReference type="NCBI Taxonomy" id="652676"/>
    <lineage>
        <taxon>unclassified sequences</taxon>
        <taxon>metagenomes</taxon>
        <taxon>ecological metagenomes</taxon>
    </lineage>
</organism>
<dbReference type="EMBL" id="UOFH01000050">
    <property type="protein sequence ID" value="VAW59050.1"/>
    <property type="molecule type" value="Genomic_DNA"/>
</dbReference>
<evidence type="ECO:0000313" key="2">
    <source>
        <dbReference type="EMBL" id="VAW59050.1"/>
    </source>
</evidence>
<dbReference type="GO" id="GO:0006313">
    <property type="term" value="P:DNA transposition"/>
    <property type="evidence" value="ECO:0007669"/>
    <property type="project" value="InterPro"/>
</dbReference>
<reference evidence="2" key="1">
    <citation type="submission" date="2018-06" db="EMBL/GenBank/DDBJ databases">
        <authorList>
            <person name="Zhirakovskaya E."/>
        </authorList>
    </citation>
    <scope>NUCLEOTIDE SEQUENCE</scope>
</reference>
<proteinExistence type="predicted"/>
<dbReference type="AlphaFoldDB" id="A0A3B0X2U7"/>
<dbReference type="NCBIfam" id="NF033564">
    <property type="entry name" value="transpos_ISAs1"/>
    <property type="match status" value="1"/>
</dbReference>
<dbReference type="GO" id="GO:0003677">
    <property type="term" value="F:DNA binding"/>
    <property type="evidence" value="ECO:0007669"/>
    <property type="project" value="InterPro"/>
</dbReference>
<dbReference type="InterPro" id="IPR051698">
    <property type="entry name" value="Transposase_11-like"/>
</dbReference>
<accession>A0A3B0X2U7</accession>
<evidence type="ECO:0000259" key="1">
    <source>
        <dbReference type="Pfam" id="PF01609"/>
    </source>
</evidence>
<dbReference type="InterPro" id="IPR047647">
    <property type="entry name" value="ISAs1_transpos"/>
</dbReference>
<dbReference type="Pfam" id="PF01609">
    <property type="entry name" value="DDE_Tnp_1"/>
    <property type="match status" value="1"/>
</dbReference>
<dbReference type="PANTHER" id="PTHR30298:SF0">
    <property type="entry name" value="PROTEIN YBFL-RELATED"/>
    <property type="match status" value="1"/>
</dbReference>
<dbReference type="PANTHER" id="PTHR30298">
    <property type="entry name" value="H REPEAT-ASSOCIATED PREDICTED TRANSPOSASE"/>
    <property type="match status" value="1"/>
</dbReference>
<feature type="domain" description="Transposase IS4-like" evidence="1">
    <location>
        <begin position="5"/>
        <end position="133"/>
    </location>
</feature>
<sequence>MTHGEIVVIDGKTLRRSHDRSNKVAAIHMVSAWACENGLVLGQLKTEEKSNEITAIPKLLKLLELHNCIVTIDAMGCQKKIAKTIQDQGADYVLALKGNQRNLHNDVTLYLDNAINKGNLNNTFDFHETIGADHGRIEIRRYWICNDINRLDQDREWQGLKSIGLAESERHIGDKKTIERRYFITSLDNNIDNEFSRCLVRILF</sequence>
<name>A0A3B0X2U7_9ZZZZ</name>
<protein>
    <submittedName>
        <fullName evidence="2">Mobile element protein</fullName>
    </submittedName>
</protein>